<protein>
    <submittedName>
        <fullName evidence="1">Uncharacterized protein</fullName>
    </submittedName>
</protein>
<evidence type="ECO:0000313" key="1">
    <source>
        <dbReference type="EMBL" id="KTB37720.1"/>
    </source>
</evidence>
<proteinExistence type="predicted"/>
<dbReference type="Proteomes" id="UP000054988">
    <property type="component" value="Unassembled WGS sequence"/>
</dbReference>
<evidence type="ECO:0000313" key="2">
    <source>
        <dbReference type="Proteomes" id="UP000054988"/>
    </source>
</evidence>
<sequence>MPAKRLGGPGPKG</sequence>
<organism evidence="1 2">
    <name type="scientific">Moniliophthora roreri</name>
    <name type="common">Frosty pod rot fungus</name>
    <name type="synonym">Monilia roreri</name>
    <dbReference type="NCBI Taxonomy" id="221103"/>
    <lineage>
        <taxon>Eukaryota</taxon>
        <taxon>Fungi</taxon>
        <taxon>Dikarya</taxon>
        <taxon>Basidiomycota</taxon>
        <taxon>Agaricomycotina</taxon>
        <taxon>Agaricomycetes</taxon>
        <taxon>Agaricomycetidae</taxon>
        <taxon>Agaricales</taxon>
        <taxon>Marasmiineae</taxon>
        <taxon>Marasmiaceae</taxon>
        <taxon>Moniliophthora</taxon>
    </lineage>
</organism>
<gene>
    <name evidence="1" type="ORF">WG66_9720</name>
</gene>
<comment type="caution">
    <text evidence="1">The sequence shown here is derived from an EMBL/GenBank/DDBJ whole genome shotgun (WGS) entry which is preliminary data.</text>
</comment>
<dbReference type="EMBL" id="LATX01001826">
    <property type="protein sequence ID" value="KTB37720.1"/>
    <property type="molecule type" value="Genomic_DNA"/>
</dbReference>
<accession>A0A0W0FN67</accession>
<name>A0A0W0FN67_MONRR</name>
<reference evidence="1 2" key="1">
    <citation type="submission" date="2015-12" db="EMBL/GenBank/DDBJ databases">
        <title>Draft genome sequence of Moniliophthora roreri, the causal agent of frosty pod rot of cacao.</title>
        <authorList>
            <person name="Aime M.C."/>
            <person name="Diaz-Valderrama J.R."/>
            <person name="Kijpornyongpan T."/>
            <person name="Phillips-Mora W."/>
        </authorList>
    </citation>
    <scope>NUCLEOTIDE SEQUENCE [LARGE SCALE GENOMIC DNA]</scope>
    <source>
        <strain evidence="1 2">MCA 2952</strain>
    </source>
</reference>